<organism evidence="2 3">
    <name type="scientific">Aspergillus luchuensis (strain CBS 106.47)</name>
    <dbReference type="NCBI Taxonomy" id="1137211"/>
    <lineage>
        <taxon>Eukaryota</taxon>
        <taxon>Fungi</taxon>
        <taxon>Dikarya</taxon>
        <taxon>Ascomycota</taxon>
        <taxon>Pezizomycotina</taxon>
        <taxon>Eurotiomycetes</taxon>
        <taxon>Eurotiomycetidae</taxon>
        <taxon>Eurotiales</taxon>
        <taxon>Aspergillaceae</taxon>
        <taxon>Aspergillus</taxon>
        <taxon>Aspergillus subgen. Circumdati</taxon>
    </lineage>
</organism>
<sequence>MPRGISPSKPPGECPSNAVLLPRSLSSAQPYHVPSTRTHVTCNPRTPVLHEYLS</sequence>
<dbReference type="EMBL" id="KV878247">
    <property type="protein sequence ID" value="OJZ82614.1"/>
    <property type="molecule type" value="Genomic_DNA"/>
</dbReference>
<dbReference type="Proteomes" id="UP000184063">
    <property type="component" value="Unassembled WGS sequence"/>
</dbReference>
<gene>
    <name evidence="2" type="ORF">ASPFODRAFT_50437</name>
</gene>
<evidence type="ECO:0000313" key="2">
    <source>
        <dbReference type="EMBL" id="OJZ82614.1"/>
    </source>
</evidence>
<evidence type="ECO:0000313" key="3">
    <source>
        <dbReference type="Proteomes" id="UP000184063"/>
    </source>
</evidence>
<dbReference type="VEuPathDB" id="FungiDB:ASPFODRAFT_50437"/>
<reference evidence="3" key="1">
    <citation type="journal article" date="2017" name="Genome Biol.">
        <title>Comparative genomics reveals high biological diversity and specific adaptations in the industrially and medically important fungal genus Aspergillus.</title>
        <authorList>
            <person name="de Vries R.P."/>
            <person name="Riley R."/>
            <person name="Wiebenga A."/>
            <person name="Aguilar-Osorio G."/>
            <person name="Amillis S."/>
            <person name="Uchima C.A."/>
            <person name="Anderluh G."/>
            <person name="Asadollahi M."/>
            <person name="Askin M."/>
            <person name="Barry K."/>
            <person name="Battaglia E."/>
            <person name="Bayram O."/>
            <person name="Benocci T."/>
            <person name="Braus-Stromeyer S.A."/>
            <person name="Caldana C."/>
            <person name="Canovas D."/>
            <person name="Cerqueira G.C."/>
            <person name="Chen F."/>
            <person name="Chen W."/>
            <person name="Choi C."/>
            <person name="Clum A."/>
            <person name="Dos Santos R.A."/>
            <person name="Damasio A.R."/>
            <person name="Diallinas G."/>
            <person name="Emri T."/>
            <person name="Fekete E."/>
            <person name="Flipphi M."/>
            <person name="Freyberg S."/>
            <person name="Gallo A."/>
            <person name="Gournas C."/>
            <person name="Habgood R."/>
            <person name="Hainaut M."/>
            <person name="Harispe M.L."/>
            <person name="Henrissat B."/>
            <person name="Hilden K.S."/>
            <person name="Hope R."/>
            <person name="Hossain A."/>
            <person name="Karabika E."/>
            <person name="Karaffa L."/>
            <person name="Karanyi Z."/>
            <person name="Krasevec N."/>
            <person name="Kuo A."/>
            <person name="Kusch H."/>
            <person name="LaButti K."/>
            <person name="Lagendijk E.L."/>
            <person name="Lapidus A."/>
            <person name="Levasseur A."/>
            <person name="Lindquist E."/>
            <person name="Lipzen A."/>
            <person name="Logrieco A.F."/>
            <person name="MacCabe A."/>
            <person name="Maekelae M.R."/>
            <person name="Malavazi I."/>
            <person name="Melin P."/>
            <person name="Meyer V."/>
            <person name="Mielnichuk N."/>
            <person name="Miskei M."/>
            <person name="Molnar A.P."/>
            <person name="Mule G."/>
            <person name="Ngan C.Y."/>
            <person name="Orejas M."/>
            <person name="Orosz E."/>
            <person name="Ouedraogo J.P."/>
            <person name="Overkamp K.M."/>
            <person name="Park H.-S."/>
            <person name="Perrone G."/>
            <person name="Piumi F."/>
            <person name="Punt P.J."/>
            <person name="Ram A.F."/>
            <person name="Ramon A."/>
            <person name="Rauscher S."/>
            <person name="Record E."/>
            <person name="Riano-Pachon D.M."/>
            <person name="Robert V."/>
            <person name="Roehrig J."/>
            <person name="Ruller R."/>
            <person name="Salamov A."/>
            <person name="Salih N.S."/>
            <person name="Samson R.A."/>
            <person name="Sandor E."/>
            <person name="Sanguinetti M."/>
            <person name="Schuetze T."/>
            <person name="Sepcic K."/>
            <person name="Shelest E."/>
            <person name="Sherlock G."/>
            <person name="Sophianopoulou V."/>
            <person name="Squina F.M."/>
            <person name="Sun H."/>
            <person name="Susca A."/>
            <person name="Todd R.B."/>
            <person name="Tsang A."/>
            <person name="Unkles S.E."/>
            <person name="van de Wiele N."/>
            <person name="van Rossen-Uffink D."/>
            <person name="Oliveira J.V."/>
            <person name="Vesth T.C."/>
            <person name="Visser J."/>
            <person name="Yu J.-H."/>
            <person name="Zhou M."/>
            <person name="Andersen M.R."/>
            <person name="Archer D.B."/>
            <person name="Baker S.E."/>
            <person name="Benoit I."/>
            <person name="Brakhage A.A."/>
            <person name="Braus G.H."/>
            <person name="Fischer R."/>
            <person name="Frisvad J.C."/>
            <person name="Goldman G.H."/>
            <person name="Houbraken J."/>
            <person name="Oakley B."/>
            <person name="Pocsi I."/>
            <person name="Scazzocchio C."/>
            <person name="Seiboth B."/>
            <person name="vanKuyk P.A."/>
            <person name="Wortman J."/>
            <person name="Dyer P.S."/>
            <person name="Grigoriev I.V."/>
        </authorList>
    </citation>
    <scope>NUCLEOTIDE SEQUENCE [LARGE SCALE GENOMIC DNA]</scope>
    <source>
        <strain evidence="3">CBS 106.47</strain>
    </source>
</reference>
<name>A0A1M3T774_ASPLC</name>
<feature type="region of interest" description="Disordered" evidence="1">
    <location>
        <begin position="30"/>
        <end position="54"/>
    </location>
</feature>
<accession>A0A1M3T774</accession>
<protein>
    <submittedName>
        <fullName evidence="2">Uncharacterized protein</fullName>
    </submittedName>
</protein>
<proteinExistence type="predicted"/>
<dbReference type="AlphaFoldDB" id="A0A1M3T774"/>
<evidence type="ECO:0000256" key="1">
    <source>
        <dbReference type="SAM" id="MobiDB-lite"/>
    </source>
</evidence>
<feature type="compositionally biased region" description="Polar residues" evidence="1">
    <location>
        <begin position="30"/>
        <end position="44"/>
    </location>
</feature>